<proteinExistence type="predicted"/>
<accession>A0A1H4K4M7</accession>
<dbReference type="RefSeq" id="WP_090328559.1">
    <property type="nucleotide sequence ID" value="NZ_FNSL01000001.1"/>
</dbReference>
<gene>
    <name evidence="4" type="ORF">SAMN05216452_1931</name>
</gene>
<dbReference type="SUPFAM" id="SSF53067">
    <property type="entry name" value="Actin-like ATPase domain"/>
    <property type="match status" value="1"/>
</dbReference>
<feature type="domain" description="Hydantoinase A/oxoprolinase" evidence="1">
    <location>
        <begin position="212"/>
        <end position="500"/>
    </location>
</feature>
<dbReference type="InterPro" id="IPR008040">
    <property type="entry name" value="Hydant_A_N"/>
</dbReference>
<evidence type="ECO:0000259" key="3">
    <source>
        <dbReference type="Pfam" id="PF19278"/>
    </source>
</evidence>
<dbReference type="GO" id="GO:0005829">
    <property type="term" value="C:cytosol"/>
    <property type="evidence" value="ECO:0007669"/>
    <property type="project" value="TreeGrafter"/>
</dbReference>
<dbReference type="GO" id="GO:0006749">
    <property type="term" value="P:glutathione metabolic process"/>
    <property type="evidence" value="ECO:0007669"/>
    <property type="project" value="TreeGrafter"/>
</dbReference>
<evidence type="ECO:0000313" key="4">
    <source>
        <dbReference type="EMBL" id="SEB53058.1"/>
    </source>
</evidence>
<dbReference type="InterPro" id="IPR002821">
    <property type="entry name" value="Hydantoinase_A"/>
</dbReference>
<dbReference type="Pfam" id="PF05378">
    <property type="entry name" value="Hydant_A_N"/>
    <property type="match status" value="1"/>
</dbReference>
<dbReference type="InterPro" id="IPR049517">
    <property type="entry name" value="ACX-like_C"/>
</dbReference>
<dbReference type="AlphaFoldDB" id="A0A1H4K4M7"/>
<evidence type="ECO:0000313" key="5">
    <source>
        <dbReference type="Proteomes" id="UP000199064"/>
    </source>
</evidence>
<dbReference type="InterPro" id="IPR045079">
    <property type="entry name" value="Oxoprolinase-like"/>
</dbReference>
<feature type="domain" description="Hydantoinase/oxoprolinase N-terminal" evidence="2">
    <location>
        <begin position="14"/>
        <end position="190"/>
    </location>
</feature>
<keyword evidence="5" id="KW-1185">Reference proteome</keyword>
<dbReference type="EMBL" id="FNSL01000001">
    <property type="protein sequence ID" value="SEB53058.1"/>
    <property type="molecule type" value="Genomic_DNA"/>
</dbReference>
<dbReference type="PANTHER" id="PTHR11365">
    <property type="entry name" value="5-OXOPROLINASE RELATED"/>
    <property type="match status" value="1"/>
</dbReference>
<organism evidence="4 5">
    <name type="scientific">Nitratireductor aquibiodomus</name>
    <dbReference type="NCBI Taxonomy" id="204799"/>
    <lineage>
        <taxon>Bacteria</taxon>
        <taxon>Pseudomonadati</taxon>
        <taxon>Pseudomonadota</taxon>
        <taxon>Alphaproteobacteria</taxon>
        <taxon>Hyphomicrobiales</taxon>
        <taxon>Phyllobacteriaceae</taxon>
        <taxon>Nitratireductor</taxon>
    </lineage>
</organism>
<evidence type="ECO:0000259" key="2">
    <source>
        <dbReference type="Pfam" id="PF05378"/>
    </source>
</evidence>
<dbReference type="Pfam" id="PF01968">
    <property type="entry name" value="Hydantoinase_A"/>
    <property type="match status" value="1"/>
</dbReference>
<reference evidence="5" key="1">
    <citation type="submission" date="2016-10" db="EMBL/GenBank/DDBJ databases">
        <authorList>
            <person name="Varghese N."/>
            <person name="Submissions S."/>
        </authorList>
    </citation>
    <scope>NUCLEOTIDE SEQUENCE [LARGE SCALE GENOMIC DNA]</scope>
    <source>
        <strain evidence="5">ES.061</strain>
    </source>
</reference>
<dbReference type="GO" id="GO:0017168">
    <property type="term" value="F:5-oxoprolinase (ATP-hydrolyzing) activity"/>
    <property type="evidence" value="ECO:0007669"/>
    <property type="project" value="TreeGrafter"/>
</dbReference>
<name>A0A1H4K4M7_9HYPH</name>
<protein>
    <submittedName>
        <fullName evidence="4">N-methylhydantoinase A</fullName>
    </submittedName>
</protein>
<dbReference type="InterPro" id="IPR043129">
    <property type="entry name" value="ATPase_NBD"/>
</dbReference>
<dbReference type="Pfam" id="PF19278">
    <property type="entry name" value="Hydant_A_C"/>
    <property type="match status" value="1"/>
</dbReference>
<dbReference type="Proteomes" id="UP000199064">
    <property type="component" value="Unassembled WGS sequence"/>
</dbReference>
<feature type="domain" description="Acetophenone carboxylase-like C-terminal" evidence="3">
    <location>
        <begin position="519"/>
        <end position="682"/>
    </location>
</feature>
<sequence length="695" mass="73615">MNEKKGINSGSVVVGIDVGGTFTDLILIDSREGSDMGPRVRVAKTPTTIENQAFGVVNAIRETGVPASEIGLIVHGTTTTTNAVLERQLARTGMITTAGFRDIIELGRRTRPQAYGMTGTFTPVVPRNLRLEVDERMDAAGNVITPLDEDGVRAAVKALLDQGCVSLVIHFLHAYANPAHEKRAAEIAAELWPNNYITTGHALLSEAREFERGVTAAVNASVQPILERYIARLSNELQGLGYARDFLVMNGNGGMISAAHVAREAAKTVMSGPASGVMAAAFTARRAGVDNLITYDMGGTSTDVALVRGARPAVSNEIEVEYAMPIHVPMVDVHTVGAGGGSIARVNDAGLLEVGPQSAGAKPGPICYGRGGMEPTISDANLLLGRLNSKKLLSVDNPVSVSDVEAIFADRLGSRLGLSGVEAAGAVLQIANIKMAGAIRMVSLGKGHDPRDFALFAFGGAGPLHAAALARELGIPRVMVPARPGITNALGCVVADLRHDFVRTVNRPVASLDVALVKSVLEEQRAEGAALIAEETVQPERIELVHTADMQFVGQTHLINVPLPGPEVDRDTLQALFEEAYFKRFKVRLPEIRANLVNLNTSVIGVRADIDLASLIDPAGRVATLAKALNERRQVWFAGAWHDTPVYAREKLPLDAVIEGPAILEQLDTTTVIEPGDRAASDADGNIIITVGAGR</sequence>
<dbReference type="PANTHER" id="PTHR11365:SF23">
    <property type="entry name" value="HYPOTHETICAL 5-OXOPROLINASE (EUROFUNG)-RELATED"/>
    <property type="match status" value="1"/>
</dbReference>
<evidence type="ECO:0000259" key="1">
    <source>
        <dbReference type="Pfam" id="PF01968"/>
    </source>
</evidence>